<gene>
    <name evidence="2" type="ORF">B9G39_14570</name>
</gene>
<protein>
    <recommendedName>
        <fullName evidence="4">PEP-CTERM sorting domain-containing protein</fullName>
    </recommendedName>
</protein>
<keyword evidence="1" id="KW-0812">Transmembrane</keyword>
<comment type="caution">
    <text evidence="2">The sequence shown here is derived from an EMBL/GenBank/DDBJ whole genome shotgun (WGS) entry which is preliminary data.</text>
</comment>
<keyword evidence="1" id="KW-1133">Transmembrane helix</keyword>
<sequence>MLKLIQALLVCVMTIGWITNIQASLINDDFENGDMGGRLFELGMGVPAIVKEFTDRSGQVYTPASGEYFATIPTGAGLIWTNVQWQKGDRVEFQYLLADAAEGSFQLHPEWPHTGDMIARLVDDVGSWQTFSYEFTGAEDGAIALQNFGDFGSFLLVDNVSIIKVVAPSSLLLGLMGLFGLLARKRFASGMENK</sequence>
<evidence type="ECO:0000313" key="3">
    <source>
        <dbReference type="Proteomes" id="UP000257039"/>
    </source>
</evidence>
<keyword evidence="3" id="KW-1185">Reference proteome</keyword>
<dbReference type="Gene3D" id="2.60.120.260">
    <property type="entry name" value="Galactose-binding domain-like"/>
    <property type="match status" value="1"/>
</dbReference>
<evidence type="ECO:0000313" key="2">
    <source>
        <dbReference type="EMBL" id="RDH44559.1"/>
    </source>
</evidence>
<reference evidence="2 3" key="1">
    <citation type="submission" date="2017-04" db="EMBL/GenBank/DDBJ databases">
        <title>Draft genome sequence of Zooshikella ganghwensis VG4 isolated from Red Sea sediments.</title>
        <authorList>
            <person name="Rehman Z."/>
            <person name="Alam I."/>
            <person name="Kamau A."/>
            <person name="Bajic V."/>
            <person name="Leiknes T."/>
        </authorList>
    </citation>
    <scope>NUCLEOTIDE SEQUENCE [LARGE SCALE GENOMIC DNA]</scope>
    <source>
        <strain evidence="2 3">VG4</strain>
    </source>
</reference>
<dbReference type="AlphaFoldDB" id="A0A4P9VPE6"/>
<feature type="transmembrane region" description="Helical" evidence="1">
    <location>
        <begin position="162"/>
        <end position="183"/>
    </location>
</feature>
<dbReference type="EMBL" id="NDXW01000001">
    <property type="protein sequence ID" value="RDH44559.1"/>
    <property type="molecule type" value="Genomic_DNA"/>
</dbReference>
<evidence type="ECO:0000256" key="1">
    <source>
        <dbReference type="SAM" id="Phobius"/>
    </source>
</evidence>
<name>A0A4P9VPE6_9GAMM</name>
<proteinExistence type="predicted"/>
<evidence type="ECO:0008006" key="4">
    <source>
        <dbReference type="Google" id="ProtNLM"/>
    </source>
</evidence>
<dbReference type="RefSeq" id="WP_094787685.1">
    <property type="nucleotide sequence ID" value="NZ_NDXW01000001.1"/>
</dbReference>
<accession>A0A4P9VPE6</accession>
<dbReference type="Proteomes" id="UP000257039">
    <property type="component" value="Unassembled WGS sequence"/>
</dbReference>
<organism evidence="2 3">
    <name type="scientific">Zooshikella ganghwensis</name>
    <dbReference type="NCBI Taxonomy" id="202772"/>
    <lineage>
        <taxon>Bacteria</taxon>
        <taxon>Pseudomonadati</taxon>
        <taxon>Pseudomonadota</taxon>
        <taxon>Gammaproteobacteria</taxon>
        <taxon>Oceanospirillales</taxon>
        <taxon>Zooshikellaceae</taxon>
        <taxon>Zooshikella</taxon>
    </lineage>
</organism>
<keyword evidence="1" id="KW-0472">Membrane</keyword>